<dbReference type="PANTHER" id="PTHR11746">
    <property type="entry name" value="O-METHYLTRANSFERASE"/>
    <property type="match status" value="1"/>
</dbReference>
<evidence type="ECO:0000259" key="4">
    <source>
        <dbReference type="Pfam" id="PF00891"/>
    </source>
</evidence>
<accession>A0A484KVT1</accession>
<dbReference type="SUPFAM" id="SSF53335">
    <property type="entry name" value="S-adenosyl-L-methionine-dependent methyltransferases"/>
    <property type="match status" value="1"/>
</dbReference>
<sequence length="220" mass="24847">MNKYGLSYDAYVLQHHPEELMRACPLVCEAEADSMCTPFTKANCGITAHAHYGRNPEMKAMMQRAMFGVSVPFMKSFLEGYDGFRGVKRLVDVGGSAGDCLRMIIERHPTIQHVVNFDLEEVVQKAPHIPKKRERSKENRQRTRMVPPLMSSVVSVLDLSKPIIAANEVNHRRPYKDLLSSPPLLTLVHLHHQMAIFLSHHARKNKSLIVTVAAKIRTLG</sequence>
<dbReference type="InterPro" id="IPR001077">
    <property type="entry name" value="COMT_C"/>
</dbReference>
<protein>
    <recommendedName>
        <fullName evidence="4">O-methyltransferase C-terminal domain-containing protein</fullName>
    </recommendedName>
</protein>
<dbReference type="GO" id="GO:0008171">
    <property type="term" value="F:O-methyltransferase activity"/>
    <property type="evidence" value="ECO:0007669"/>
    <property type="project" value="InterPro"/>
</dbReference>
<evidence type="ECO:0000256" key="1">
    <source>
        <dbReference type="ARBA" id="ARBA00022603"/>
    </source>
</evidence>
<name>A0A484KVT1_9ASTE</name>
<dbReference type="InterPro" id="IPR029063">
    <property type="entry name" value="SAM-dependent_MTases_sf"/>
</dbReference>
<keyword evidence="2" id="KW-0808">Transferase</keyword>
<dbReference type="Pfam" id="PF00891">
    <property type="entry name" value="Methyltransf_2"/>
    <property type="match status" value="1"/>
</dbReference>
<gene>
    <name evidence="5" type="ORF">CCAM_LOCUS9095</name>
</gene>
<evidence type="ECO:0000313" key="5">
    <source>
        <dbReference type="EMBL" id="VFQ67319.1"/>
    </source>
</evidence>
<proteinExistence type="predicted"/>
<dbReference type="GO" id="GO:0032259">
    <property type="term" value="P:methylation"/>
    <property type="evidence" value="ECO:0007669"/>
    <property type="project" value="UniProtKB-KW"/>
</dbReference>
<organism evidence="5 6">
    <name type="scientific">Cuscuta campestris</name>
    <dbReference type="NCBI Taxonomy" id="132261"/>
    <lineage>
        <taxon>Eukaryota</taxon>
        <taxon>Viridiplantae</taxon>
        <taxon>Streptophyta</taxon>
        <taxon>Embryophyta</taxon>
        <taxon>Tracheophyta</taxon>
        <taxon>Spermatophyta</taxon>
        <taxon>Magnoliopsida</taxon>
        <taxon>eudicotyledons</taxon>
        <taxon>Gunneridae</taxon>
        <taxon>Pentapetalae</taxon>
        <taxon>asterids</taxon>
        <taxon>lamiids</taxon>
        <taxon>Solanales</taxon>
        <taxon>Convolvulaceae</taxon>
        <taxon>Cuscuteae</taxon>
        <taxon>Cuscuta</taxon>
        <taxon>Cuscuta subgen. Grammica</taxon>
        <taxon>Cuscuta sect. Cleistogrammica</taxon>
    </lineage>
</organism>
<keyword evidence="1" id="KW-0489">Methyltransferase</keyword>
<reference evidence="5 6" key="1">
    <citation type="submission" date="2018-04" db="EMBL/GenBank/DDBJ databases">
        <authorList>
            <person name="Vogel A."/>
        </authorList>
    </citation>
    <scope>NUCLEOTIDE SEQUENCE [LARGE SCALE GENOMIC DNA]</scope>
</reference>
<keyword evidence="6" id="KW-1185">Reference proteome</keyword>
<evidence type="ECO:0000256" key="3">
    <source>
        <dbReference type="ARBA" id="ARBA00022691"/>
    </source>
</evidence>
<dbReference type="OrthoDB" id="1606438at2759"/>
<dbReference type="EMBL" id="OOIL02000592">
    <property type="protein sequence ID" value="VFQ67319.1"/>
    <property type="molecule type" value="Genomic_DNA"/>
</dbReference>
<dbReference type="AlphaFoldDB" id="A0A484KVT1"/>
<evidence type="ECO:0000256" key="2">
    <source>
        <dbReference type="ARBA" id="ARBA00022679"/>
    </source>
</evidence>
<dbReference type="Gene3D" id="3.40.50.150">
    <property type="entry name" value="Vaccinia Virus protein VP39"/>
    <property type="match status" value="1"/>
</dbReference>
<keyword evidence="3" id="KW-0949">S-adenosyl-L-methionine</keyword>
<feature type="domain" description="O-methyltransferase C-terminal" evidence="4">
    <location>
        <begin position="38"/>
        <end position="129"/>
    </location>
</feature>
<evidence type="ECO:0000313" key="6">
    <source>
        <dbReference type="Proteomes" id="UP000595140"/>
    </source>
</evidence>
<dbReference type="Proteomes" id="UP000595140">
    <property type="component" value="Unassembled WGS sequence"/>
</dbReference>
<dbReference type="InterPro" id="IPR016461">
    <property type="entry name" value="COMT-like"/>
</dbReference>